<dbReference type="AlphaFoldDB" id="A0A821SDJ9"/>
<feature type="compositionally biased region" description="Basic and acidic residues" evidence="1">
    <location>
        <begin position="63"/>
        <end position="80"/>
    </location>
</feature>
<evidence type="ECO:0000313" key="3">
    <source>
        <dbReference type="Proteomes" id="UP000663880"/>
    </source>
</evidence>
<organism evidence="2 3">
    <name type="scientific">Pieris macdunnoughi</name>
    <dbReference type="NCBI Taxonomy" id="345717"/>
    <lineage>
        <taxon>Eukaryota</taxon>
        <taxon>Metazoa</taxon>
        <taxon>Ecdysozoa</taxon>
        <taxon>Arthropoda</taxon>
        <taxon>Hexapoda</taxon>
        <taxon>Insecta</taxon>
        <taxon>Pterygota</taxon>
        <taxon>Neoptera</taxon>
        <taxon>Endopterygota</taxon>
        <taxon>Lepidoptera</taxon>
        <taxon>Glossata</taxon>
        <taxon>Ditrysia</taxon>
        <taxon>Papilionoidea</taxon>
        <taxon>Pieridae</taxon>
        <taxon>Pierinae</taxon>
        <taxon>Pieris</taxon>
    </lineage>
</organism>
<proteinExistence type="predicted"/>
<evidence type="ECO:0000256" key="1">
    <source>
        <dbReference type="SAM" id="MobiDB-lite"/>
    </source>
</evidence>
<sequence length="80" mass="9456">MPSTKEESVYNITCHPKPETVNITTTQQDPTRKPKHEDNPGKKEYIIHKIETRKWKYRTKNLPHHEQGNKPKPEPGKEKK</sequence>
<feature type="region of interest" description="Disordered" evidence="1">
    <location>
        <begin position="1"/>
        <end position="80"/>
    </location>
</feature>
<protein>
    <submittedName>
        <fullName evidence="2">Uncharacterized protein</fullName>
    </submittedName>
</protein>
<dbReference type="Proteomes" id="UP000663880">
    <property type="component" value="Unassembled WGS sequence"/>
</dbReference>
<gene>
    <name evidence="2" type="ORF">PMACD_LOCUS7245</name>
</gene>
<keyword evidence="3" id="KW-1185">Reference proteome</keyword>
<evidence type="ECO:0000313" key="2">
    <source>
        <dbReference type="EMBL" id="CAF4853164.1"/>
    </source>
</evidence>
<comment type="caution">
    <text evidence="2">The sequence shown here is derived from an EMBL/GenBank/DDBJ whole genome shotgun (WGS) entry which is preliminary data.</text>
</comment>
<accession>A0A821SDJ9</accession>
<dbReference type="EMBL" id="CAJOBZ010000017">
    <property type="protein sequence ID" value="CAF4853164.1"/>
    <property type="molecule type" value="Genomic_DNA"/>
</dbReference>
<reference evidence="2" key="1">
    <citation type="submission" date="2021-02" db="EMBL/GenBank/DDBJ databases">
        <authorList>
            <person name="Steward A R."/>
        </authorList>
    </citation>
    <scope>NUCLEOTIDE SEQUENCE</scope>
</reference>
<name>A0A821SDJ9_9NEOP</name>
<feature type="compositionally biased region" description="Basic and acidic residues" evidence="1">
    <location>
        <begin position="30"/>
        <end position="54"/>
    </location>
</feature>